<dbReference type="InterPro" id="IPR002885">
    <property type="entry name" value="PPR_rpt"/>
</dbReference>
<keyword evidence="5" id="KW-1185">Reference proteome</keyword>
<comment type="similarity">
    <text evidence="1">Belongs to the PPR family. P subfamily.</text>
</comment>
<dbReference type="Proteomes" id="UP000825729">
    <property type="component" value="Unassembled WGS sequence"/>
</dbReference>
<reference evidence="4 5" key="1">
    <citation type="submission" date="2021-07" db="EMBL/GenBank/DDBJ databases">
        <title>The Aristolochia fimbriata genome: insights into angiosperm evolution, floral development and chemical biosynthesis.</title>
        <authorList>
            <person name="Jiao Y."/>
        </authorList>
    </citation>
    <scope>NUCLEOTIDE SEQUENCE [LARGE SCALE GENOMIC DNA]</scope>
    <source>
        <strain evidence="4">IBCAS-2021</strain>
        <tissue evidence="4">Leaf</tissue>
    </source>
</reference>
<dbReference type="AlphaFoldDB" id="A0AAV7DZZ7"/>
<accession>A0AAV7DZZ7</accession>
<dbReference type="PANTHER" id="PTHR47447">
    <property type="entry name" value="OS03G0856100 PROTEIN"/>
    <property type="match status" value="1"/>
</dbReference>
<keyword evidence="2" id="KW-0677">Repeat</keyword>
<comment type="caution">
    <text evidence="4">The sequence shown here is derived from an EMBL/GenBank/DDBJ whole genome shotgun (WGS) entry which is preliminary data.</text>
</comment>
<gene>
    <name evidence="4" type="ORF">H6P81_017030</name>
</gene>
<feature type="repeat" description="PPR" evidence="3">
    <location>
        <begin position="280"/>
        <end position="314"/>
    </location>
</feature>
<sequence>MNRVSRSWTRLKVGNFRIIWRSVSDFGGDDVRHEHGCVRNDDCSNGRRQRLNPDLFHRESSETDANVLRGPIEGGDTRGETVESDSVDDPSARWRYSEGLNSDLDKVFFILQQDGPGSDARSVLSEMEIKVSNTLFRGVLLRLLNSINPTNKSRCAKLGFKFFAWSGSQVHYRHTTNSYNLILKLFAECEQFQPMWRLVEEMIENGVPTTARTFHIVICSCGEVGVARKLVERFIESKTFNYRPFKHSFNAILHTLLTIKQYRLIEWVYQKMLLHGHSPDVLTYNVLMCTKHRLGKFDEFNTLLHEMFENGLSPDLHTYNIFLHILGKDGKSLAAQNLLNHMEEVGAPPSSLHFTALIDGLSRAGKLVDCKYFFDEMIKKGCEPDVVCYTVMITSYAMAGELEEAQALFEDMFVQGKLPNVFTYNSMIRGLCIAGKFKEALFMLKDMESRGCNPNFCVYSTLVTNLLNAKRWSEAKDVIGEMMEKGHYVHLISKLKGYRRL</sequence>
<dbReference type="NCBIfam" id="TIGR00756">
    <property type="entry name" value="PPR"/>
    <property type="match status" value="4"/>
</dbReference>
<protein>
    <recommendedName>
        <fullName evidence="6">Pentatricopeptide repeat-containing protein</fullName>
    </recommendedName>
</protein>
<evidence type="ECO:0000256" key="3">
    <source>
        <dbReference type="PROSITE-ProRule" id="PRU00708"/>
    </source>
</evidence>
<feature type="repeat" description="PPR" evidence="3">
    <location>
        <begin position="420"/>
        <end position="454"/>
    </location>
</feature>
<dbReference type="PROSITE" id="PS51375">
    <property type="entry name" value="PPR"/>
    <property type="match status" value="7"/>
</dbReference>
<feature type="repeat" description="PPR" evidence="3">
    <location>
        <begin position="315"/>
        <end position="349"/>
    </location>
</feature>
<evidence type="ECO:0008006" key="6">
    <source>
        <dbReference type="Google" id="ProtNLM"/>
    </source>
</evidence>
<evidence type="ECO:0000313" key="4">
    <source>
        <dbReference type="EMBL" id="KAG9441176.1"/>
    </source>
</evidence>
<name>A0AAV7DZZ7_ARIFI</name>
<evidence type="ECO:0000256" key="1">
    <source>
        <dbReference type="ARBA" id="ARBA00007626"/>
    </source>
</evidence>
<proteinExistence type="inferred from homology"/>
<dbReference type="Gene3D" id="1.25.40.10">
    <property type="entry name" value="Tetratricopeptide repeat domain"/>
    <property type="match status" value="3"/>
</dbReference>
<evidence type="ECO:0000256" key="2">
    <source>
        <dbReference type="ARBA" id="ARBA00022737"/>
    </source>
</evidence>
<feature type="repeat" description="PPR" evidence="3">
    <location>
        <begin position="455"/>
        <end position="489"/>
    </location>
</feature>
<dbReference type="InterPro" id="IPR011990">
    <property type="entry name" value="TPR-like_helical_dom_sf"/>
</dbReference>
<organism evidence="4 5">
    <name type="scientific">Aristolochia fimbriata</name>
    <name type="common">White veined hardy Dutchman's pipe vine</name>
    <dbReference type="NCBI Taxonomy" id="158543"/>
    <lineage>
        <taxon>Eukaryota</taxon>
        <taxon>Viridiplantae</taxon>
        <taxon>Streptophyta</taxon>
        <taxon>Embryophyta</taxon>
        <taxon>Tracheophyta</taxon>
        <taxon>Spermatophyta</taxon>
        <taxon>Magnoliopsida</taxon>
        <taxon>Magnoliidae</taxon>
        <taxon>Piperales</taxon>
        <taxon>Aristolochiaceae</taxon>
        <taxon>Aristolochia</taxon>
    </lineage>
</organism>
<dbReference type="PANTHER" id="PTHR47447:SF28">
    <property type="entry name" value="PENTACOTRIPEPTIDE-REPEAT REGION OF PRORP DOMAIN-CONTAINING PROTEIN"/>
    <property type="match status" value="1"/>
</dbReference>
<feature type="repeat" description="PPR" evidence="3">
    <location>
        <begin position="175"/>
        <end position="209"/>
    </location>
</feature>
<feature type="repeat" description="PPR" evidence="3">
    <location>
        <begin position="385"/>
        <end position="419"/>
    </location>
</feature>
<feature type="repeat" description="PPR" evidence="3">
    <location>
        <begin position="350"/>
        <end position="384"/>
    </location>
</feature>
<dbReference type="Pfam" id="PF13041">
    <property type="entry name" value="PPR_2"/>
    <property type="match status" value="1"/>
</dbReference>
<dbReference type="Pfam" id="PF01535">
    <property type="entry name" value="PPR"/>
    <property type="match status" value="4"/>
</dbReference>
<evidence type="ECO:0000313" key="5">
    <source>
        <dbReference type="Proteomes" id="UP000825729"/>
    </source>
</evidence>
<dbReference type="Pfam" id="PF13812">
    <property type="entry name" value="PPR_3"/>
    <property type="match status" value="1"/>
</dbReference>
<dbReference type="EMBL" id="JAINDJ010000007">
    <property type="protein sequence ID" value="KAG9441176.1"/>
    <property type="molecule type" value="Genomic_DNA"/>
</dbReference>